<keyword evidence="3" id="KW-1185">Reference proteome</keyword>
<sequence length="82" mass="8763">MFMHICTQMSSMGDKRNTTTDSPRPDISSSSNPSRPSQSTSKVDKGKAAIPSLPPKDSKVTTTAASELSSLTNEHPVVNIED</sequence>
<dbReference type="AlphaFoldDB" id="A0ABD3ADM3"/>
<evidence type="ECO:0000313" key="3">
    <source>
        <dbReference type="Proteomes" id="UP001630127"/>
    </source>
</evidence>
<dbReference type="EMBL" id="JBJUIK010000004">
    <property type="protein sequence ID" value="KAL3529925.1"/>
    <property type="molecule type" value="Genomic_DNA"/>
</dbReference>
<proteinExistence type="predicted"/>
<feature type="region of interest" description="Disordered" evidence="1">
    <location>
        <begin position="1"/>
        <end position="82"/>
    </location>
</feature>
<accession>A0ABD3ADM3</accession>
<name>A0ABD3ADM3_9GENT</name>
<evidence type="ECO:0000256" key="1">
    <source>
        <dbReference type="SAM" id="MobiDB-lite"/>
    </source>
</evidence>
<evidence type="ECO:0000313" key="2">
    <source>
        <dbReference type="EMBL" id="KAL3529925.1"/>
    </source>
</evidence>
<feature type="compositionally biased region" description="Low complexity" evidence="1">
    <location>
        <begin position="61"/>
        <end position="72"/>
    </location>
</feature>
<reference evidence="2 3" key="1">
    <citation type="submission" date="2024-11" db="EMBL/GenBank/DDBJ databases">
        <title>A near-complete genome assembly of Cinchona calisaya.</title>
        <authorList>
            <person name="Lian D.C."/>
            <person name="Zhao X.W."/>
            <person name="Wei L."/>
        </authorList>
    </citation>
    <scope>NUCLEOTIDE SEQUENCE [LARGE SCALE GENOMIC DNA]</scope>
    <source>
        <tissue evidence="2">Nenye</tissue>
    </source>
</reference>
<comment type="caution">
    <text evidence="2">The sequence shown here is derived from an EMBL/GenBank/DDBJ whole genome shotgun (WGS) entry which is preliminary data.</text>
</comment>
<organism evidence="2 3">
    <name type="scientific">Cinchona calisaya</name>
    <dbReference type="NCBI Taxonomy" id="153742"/>
    <lineage>
        <taxon>Eukaryota</taxon>
        <taxon>Viridiplantae</taxon>
        <taxon>Streptophyta</taxon>
        <taxon>Embryophyta</taxon>
        <taxon>Tracheophyta</taxon>
        <taxon>Spermatophyta</taxon>
        <taxon>Magnoliopsida</taxon>
        <taxon>eudicotyledons</taxon>
        <taxon>Gunneridae</taxon>
        <taxon>Pentapetalae</taxon>
        <taxon>asterids</taxon>
        <taxon>lamiids</taxon>
        <taxon>Gentianales</taxon>
        <taxon>Rubiaceae</taxon>
        <taxon>Cinchonoideae</taxon>
        <taxon>Cinchoneae</taxon>
        <taxon>Cinchona</taxon>
    </lineage>
</organism>
<protein>
    <submittedName>
        <fullName evidence="2">Uncharacterized protein</fullName>
    </submittedName>
</protein>
<feature type="compositionally biased region" description="Low complexity" evidence="1">
    <location>
        <begin position="19"/>
        <end position="41"/>
    </location>
</feature>
<dbReference type="Proteomes" id="UP001630127">
    <property type="component" value="Unassembled WGS sequence"/>
</dbReference>
<gene>
    <name evidence="2" type="ORF">ACH5RR_009247</name>
</gene>